<name>A0A840PBL5_9ACTN</name>
<dbReference type="PROSITE" id="PS00061">
    <property type="entry name" value="ADH_SHORT"/>
    <property type="match status" value="1"/>
</dbReference>
<dbReference type="PANTHER" id="PTHR43669:SF8">
    <property type="entry name" value="SHORT-CHAIN TYPE DEHYDROGENASE_REDUCTASE-RELATED"/>
    <property type="match status" value="1"/>
</dbReference>
<organism evidence="3 4">
    <name type="scientific">Thermocatellispora tengchongensis</name>
    <dbReference type="NCBI Taxonomy" id="1073253"/>
    <lineage>
        <taxon>Bacteria</taxon>
        <taxon>Bacillati</taxon>
        <taxon>Actinomycetota</taxon>
        <taxon>Actinomycetes</taxon>
        <taxon>Streptosporangiales</taxon>
        <taxon>Streptosporangiaceae</taxon>
        <taxon>Thermocatellispora</taxon>
    </lineage>
</organism>
<keyword evidence="4" id="KW-1185">Reference proteome</keyword>
<dbReference type="CDD" id="cd05233">
    <property type="entry name" value="SDR_c"/>
    <property type="match status" value="1"/>
</dbReference>
<reference evidence="3 4" key="1">
    <citation type="submission" date="2020-08" db="EMBL/GenBank/DDBJ databases">
        <title>Genomic Encyclopedia of Type Strains, Phase IV (KMG-IV): sequencing the most valuable type-strain genomes for metagenomic binning, comparative biology and taxonomic classification.</title>
        <authorList>
            <person name="Goeker M."/>
        </authorList>
    </citation>
    <scope>NUCLEOTIDE SEQUENCE [LARGE SCALE GENOMIC DNA]</scope>
    <source>
        <strain evidence="3 4">DSM 45615</strain>
    </source>
</reference>
<dbReference type="Gene3D" id="3.40.50.720">
    <property type="entry name" value="NAD(P)-binding Rossmann-like Domain"/>
    <property type="match status" value="1"/>
</dbReference>
<dbReference type="Proteomes" id="UP000578449">
    <property type="component" value="Unassembled WGS sequence"/>
</dbReference>
<dbReference type="PANTHER" id="PTHR43669">
    <property type="entry name" value="5-KETO-D-GLUCONATE 5-REDUCTASE"/>
    <property type="match status" value="1"/>
</dbReference>
<protein>
    <submittedName>
        <fullName evidence="3">NAD(P)-dependent dehydrogenase (Short-subunit alcohol dehydrogenase family)</fullName>
    </submittedName>
</protein>
<dbReference type="RefSeq" id="WP_185053005.1">
    <property type="nucleotide sequence ID" value="NZ_BAABIX010000017.1"/>
</dbReference>
<dbReference type="InterPro" id="IPR036291">
    <property type="entry name" value="NAD(P)-bd_dom_sf"/>
</dbReference>
<dbReference type="InterPro" id="IPR002347">
    <property type="entry name" value="SDR_fam"/>
</dbReference>
<dbReference type="InterPro" id="IPR020904">
    <property type="entry name" value="Sc_DH/Rdtase_CS"/>
</dbReference>
<evidence type="ECO:0000313" key="4">
    <source>
        <dbReference type="Proteomes" id="UP000578449"/>
    </source>
</evidence>
<proteinExistence type="inferred from homology"/>
<dbReference type="EMBL" id="JACHGN010000013">
    <property type="protein sequence ID" value="MBB5136076.1"/>
    <property type="molecule type" value="Genomic_DNA"/>
</dbReference>
<sequence length="287" mass="29624">MSTPSEGVHGRVALVTGAAGGIGAAAAHRLAMGGADVILADRDASGLARARERIEGAGAPGKCTVAVFDQSDPHDVSRLEAEHLGRLPRLDIAVLAAGYGRYGEILSLPLETWQRHLDVNLTGTFLVLRAAAARMAACGNGGSVVVIGSTASSYPTDLFGAYAAAKAGVLMLARVAAAELGSHRIRVNTIMPGVIHTPMTDGLLSDDATRELIHAETPLGRSGHAEDVAAAVAFLAGDDAAFITGTSLLIDGGQTLHGLPRWFSTDHRVPGAPEWTAHSRRSHLVAS</sequence>
<dbReference type="PRINTS" id="PR00081">
    <property type="entry name" value="GDHRDH"/>
</dbReference>
<dbReference type="GO" id="GO:0016491">
    <property type="term" value="F:oxidoreductase activity"/>
    <property type="evidence" value="ECO:0007669"/>
    <property type="project" value="UniProtKB-KW"/>
</dbReference>
<evidence type="ECO:0000256" key="1">
    <source>
        <dbReference type="ARBA" id="ARBA00006484"/>
    </source>
</evidence>
<evidence type="ECO:0000313" key="3">
    <source>
        <dbReference type="EMBL" id="MBB5136076.1"/>
    </source>
</evidence>
<dbReference type="SUPFAM" id="SSF51735">
    <property type="entry name" value="NAD(P)-binding Rossmann-fold domains"/>
    <property type="match status" value="1"/>
</dbReference>
<keyword evidence="2" id="KW-0560">Oxidoreductase</keyword>
<comment type="similarity">
    <text evidence="1">Belongs to the short-chain dehydrogenases/reductases (SDR) family.</text>
</comment>
<evidence type="ECO:0000256" key="2">
    <source>
        <dbReference type="ARBA" id="ARBA00023002"/>
    </source>
</evidence>
<dbReference type="AlphaFoldDB" id="A0A840PBL5"/>
<accession>A0A840PBL5</accession>
<comment type="caution">
    <text evidence="3">The sequence shown here is derived from an EMBL/GenBank/DDBJ whole genome shotgun (WGS) entry which is preliminary data.</text>
</comment>
<dbReference type="Pfam" id="PF13561">
    <property type="entry name" value="adh_short_C2"/>
    <property type="match status" value="1"/>
</dbReference>
<gene>
    <name evidence="3" type="ORF">HNP84_005820</name>
</gene>
<dbReference type="FunFam" id="3.40.50.720:FF:000084">
    <property type="entry name" value="Short-chain dehydrogenase reductase"/>
    <property type="match status" value="1"/>
</dbReference>